<evidence type="ECO:0000259" key="1">
    <source>
        <dbReference type="Pfam" id="PF00535"/>
    </source>
</evidence>
<evidence type="ECO:0000313" key="4">
    <source>
        <dbReference type="Proteomes" id="UP000487258"/>
    </source>
</evidence>
<keyword evidence="3" id="KW-0808">Transferase</keyword>
<dbReference type="RefSeq" id="WP_039080651.1">
    <property type="nucleotide sequence ID" value="NZ_BICC01000083.1"/>
</dbReference>
<dbReference type="GO" id="GO:0016758">
    <property type="term" value="F:hexosyltransferase activity"/>
    <property type="evidence" value="ECO:0007669"/>
    <property type="project" value="UniProtKB-ARBA"/>
</dbReference>
<protein>
    <submittedName>
        <fullName evidence="2">Glycosyltransferase</fullName>
    </submittedName>
    <submittedName>
        <fullName evidence="3">Glycotransferase family 2 protein</fullName>
    </submittedName>
</protein>
<dbReference type="Pfam" id="PF00535">
    <property type="entry name" value="Glycos_transf_2"/>
    <property type="match status" value="1"/>
</dbReference>
<reference evidence="2 4" key="2">
    <citation type="submission" date="2019-12" db="EMBL/GenBank/DDBJ databases">
        <title>Enteriobacteria Tanzani isolates_10432.</title>
        <authorList>
            <person name="Subbiah M."/>
            <person name="Call D."/>
        </authorList>
    </citation>
    <scope>NUCLEOTIDE SEQUENCE [LARGE SCALE GENOMIC DNA]</scope>
    <source>
        <strain evidence="2 4">10432wF6</strain>
    </source>
</reference>
<dbReference type="EMBL" id="WTMY01000103">
    <property type="protein sequence ID" value="MWL46341.1"/>
    <property type="molecule type" value="Genomic_DNA"/>
</dbReference>
<dbReference type="CDD" id="cd00761">
    <property type="entry name" value="Glyco_tranf_GTA_type"/>
    <property type="match status" value="1"/>
</dbReference>
<dbReference type="Gene3D" id="3.90.550.10">
    <property type="entry name" value="Spore Coat Polysaccharide Biosynthesis Protein SpsA, Chain A"/>
    <property type="match status" value="1"/>
</dbReference>
<proteinExistence type="predicted"/>
<feature type="domain" description="Glycosyltransferase 2-like" evidence="1">
    <location>
        <begin position="8"/>
        <end position="141"/>
    </location>
</feature>
<reference evidence="3" key="1">
    <citation type="journal article" date="2019" name="J. Clin. Microbiol.">
        <title>Whole genome-based public health surveillance of less common STEC serovars and untypable strains identifies four novel O genotypes.</title>
        <authorList>
            <person name="Lang C."/>
            <person name="Hiller M."/>
            <person name="Konrad R."/>
            <person name="Fruth A."/>
            <person name="Flieger A."/>
        </authorList>
    </citation>
    <scope>NUCLEOTIDE SEQUENCE</scope>
    <source>
        <strain evidence="3">16-04846</strain>
    </source>
</reference>
<accession>A0A5B9GDR7</accession>
<gene>
    <name evidence="2" type="ORF">GQM04_12565</name>
</gene>
<dbReference type="PANTHER" id="PTHR22916:SF65">
    <property type="entry name" value="SLR1065 PROTEIN"/>
    <property type="match status" value="1"/>
</dbReference>
<dbReference type="SUPFAM" id="SSF53448">
    <property type="entry name" value="Nucleotide-diphospho-sugar transferases"/>
    <property type="match status" value="1"/>
</dbReference>
<dbReference type="AlphaFoldDB" id="A0A5B9GDR7"/>
<evidence type="ECO:0000313" key="2">
    <source>
        <dbReference type="EMBL" id="MWL46341.1"/>
    </source>
</evidence>
<sequence length="274" mass="32203">MISKKIVIFTPTYNRKHTLERCYQSIIQQDYPGVVWLVIDDGSTDNTEQLVTEFIKEGKLEIQYIYQTNGGKQSAWNKAVQLCQKYDLFICVDSDDILYENALTKVSKYFSLVDEDDVIGLRCLAIRNTTKKADSKFMNNKIHKDYWFMEIMSNQIGERVDIFKPQKLLDYLFPVNDCIKFIPESWMYANISKKYKFVYVPEPVTLFYDDHDHLRLSKSSLKTNAKGQNIARKAVLKNVPVKVWFKNPISALKNSARYFQTLYYLAVEKYENKH</sequence>
<dbReference type="InterPro" id="IPR001173">
    <property type="entry name" value="Glyco_trans_2-like"/>
</dbReference>
<dbReference type="Proteomes" id="UP000487258">
    <property type="component" value="Unassembled WGS sequence"/>
</dbReference>
<dbReference type="PANTHER" id="PTHR22916">
    <property type="entry name" value="GLYCOSYLTRANSFERASE"/>
    <property type="match status" value="1"/>
</dbReference>
<dbReference type="InterPro" id="IPR029044">
    <property type="entry name" value="Nucleotide-diphossugar_trans"/>
</dbReference>
<evidence type="ECO:0000313" key="3">
    <source>
        <dbReference type="EMBL" id="QEE84093.1"/>
    </source>
</evidence>
<organism evidence="3">
    <name type="scientific">Escherichia coli</name>
    <dbReference type="NCBI Taxonomy" id="562"/>
    <lineage>
        <taxon>Bacteria</taxon>
        <taxon>Pseudomonadati</taxon>
        <taxon>Pseudomonadota</taxon>
        <taxon>Gammaproteobacteria</taxon>
        <taxon>Enterobacterales</taxon>
        <taxon>Enterobacteriaceae</taxon>
        <taxon>Escherichia</taxon>
    </lineage>
</organism>
<dbReference type="EMBL" id="MN172354">
    <property type="protein sequence ID" value="QEE84093.1"/>
    <property type="molecule type" value="Genomic_DNA"/>
</dbReference>
<name>A0A5B9GDR7_ECOLX</name>